<sequence>MLRDYILQNMDVCVGRSLLGRPVERRCKYSVQSLALETGVHRQTLSKVLIERGLITAEAADKPYSILLVDAEGGREAAAALKRAVQFVQLPALLNSTRPIATFLIELGLLTPLHRTSGENTRDKCGFDARELDRLLDRVHALAPEITDLPADWVTLTQCTKRARIPMRHLLQTIFQGGIKKIGRVIGESGFSALRFDIEEIRLRSP</sequence>
<dbReference type="EMBL" id="WMIG01000001">
    <property type="protein sequence ID" value="MTH57589.1"/>
    <property type="molecule type" value="Genomic_DNA"/>
</dbReference>
<dbReference type="Proteomes" id="UP000449846">
    <property type="component" value="Unassembled WGS sequence"/>
</dbReference>
<dbReference type="OrthoDB" id="7595282at2"/>
<dbReference type="RefSeq" id="WP_155037544.1">
    <property type="nucleotide sequence ID" value="NZ_JBHGCD010000037.1"/>
</dbReference>
<name>A0A844HFS5_9RHOB</name>
<gene>
    <name evidence="1" type="ORF">GL300_00010</name>
</gene>
<dbReference type="AlphaFoldDB" id="A0A844HFS5"/>
<protein>
    <submittedName>
        <fullName evidence="1">Uncharacterized protein</fullName>
    </submittedName>
</protein>
<organism evidence="1 2">
    <name type="scientific">Paracoccus litorisediminis</name>
    <dbReference type="NCBI Taxonomy" id="2006130"/>
    <lineage>
        <taxon>Bacteria</taxon>
        <taxon>Pseudomonadati</taxon>
        <taxon>Pseudomonadota</taxon>
        <taxon>Alphaproteobacteria</taxon>
        <taxon>Rhodobacterales</taxon>
        <taxon>Paracoccaceae</taxon>
        <taxon>Paracoccus</taxon>
    </lineage>
</organism>
<evidence type="ECO:0000313" key="1">
    <source>
        <dbReference type="EMBL" id="MTH57589.1"/>
    </source>
</evidence>
<proteinExistence type="predicted"/>
<comment type="caution">
    <text evidence="1">The sequence shown here is derived from an EMBL/GenBank/DDBJ whole genome shotgun (WGS) entry which is preliminary data.</text>
</comment>
<reference evidence="1 2" key="1">
    <citation type="submission" date="2019-11" db="EMBL/GenBank/DDBJ databases">
        <authorList>
            <person name="Dong K."/>
        </authorList>
    </citation>
    <scope>NUCLEOTIDE SEQUENCE [LARGE SCALE GENOMIC DNA]</scope>
    <source>
        <strain evidence="1 2">NBRC 112902</strain>
    </source>
</reference>
<accession>A0A844HFS5</accession>
<evidence type="ECO:0000313" key="2">
    <source>
        <dbReference type="Proteomes" id="UP000449846"/>
    </source>
</evidence>
<keyword evidence="2" id="KW-1185">Reference proteome</keyword>